<evidence type="ECO:0000313" key="2">
    <source>
        <dbReference type="EMBL" id="AZN29058.1"/>
    </source>
</evidence>
<organism evidence="2 3">
    <name type="scientific">Flaviflexus salsibiostraticola</name>
    <dbReference type="NCBI Taxonomy" id="1282737"/>
    <lineage>
        <taxon>Bacteria</taxon>
        <taxon>Bacillati</taxon>
        <taxon>Actinomycetota</taxon>
        <taxon>Actinomycetes</taxon>
        <taxon>Actinomycetales</taxon>
        <taxon>Actinomycetaceae</taxon>
        <taxon>Flaviflexus</taxon>
    </lineage>
</organism>
<feature type="transmembrane region" description="Helical" evidence="1">
    <location>
        <begin position="114"/>
        <end position="133"/>
    </location>
</feature>
<keyword evidence="3" id="KW-1185">Reference proteome</keyword>
<proteinExistence type="predicted"/>
<keyword evidence="1" id="KW-0472">Membrane</keyword>
<reference evidence="2 3" key="1">
    <citation type="submission" date="2018-12" db="EMBL/GenBank/DDBJ databases">
        <title>Complete genome sequence of Flaviflexus salsibiostraticola KCTC 33148.</title>
        <authorList>
            <person name="Bae J.-W."/>
        </authorList>
    </citation>
    <scope>NUCLEOTIDE SEQUENCE [LARGE SCALE GENOMIC DNA]</scope>
    <source>
        <strain evidence="2 3">KCTC 33148</strain>
    </source>
</reference>
<dbReference type="OrthoDB" id="25997at2"/>
<gene>
    <name evidence="2" type="ORF">EJO69_01150</name>
</gene>
<dbReference type="Proteomes" id="UP000270021">
    <property type="component" value="Chromosome"/>
</dbReference>
<sequence length="145" mass="15682">MDQGSQSGGLHDSRRSALGWARVLLFIIIAFAAAFVWLGIVGATSAFLNSLPGTAVLTLVAAVVWSLMAAGIVHNGRRMRRIAWAAAAVNVIIPIIDLWAAMPLDTWSPWRSGGVAYWYIPTLVAAVTLWWLYHSSPARLAQQNG</sequence>
<dbReference type="KEGG" id="fsl:EJO69_01150"/>
<evidence type="ECO:0000256" key="1">
    <source>
        <dbReference type="SAM" id="Phobius"/>
    </source>
</evidence>
<evidence type="ECO:0000313" key="3">
    <source>
        <dbReference type="Proteomes" id="UP000270021"/>
    </source>
</evidence>
<feature type="transmembrane region" description="Helical" evidence="1">
    <location>
        <begin position="82"/>
        <end position="102"/>
    </location>
</feature>
<feature type="transmembrane region" description="Helical" evidence="1">
    <location>
        <begin position="23"/>
        <end position="48"/>
    </location>
</feature>
<protein>
    <submittedName>
        <fullName evidence="2">Uncharacterized protein</fullName>
    </submittedName>
</protein>
<keyword evidence="1" id="KW-0812">Transmembrane</keyword>
<keyword evidence="1" id="KW-1133">Transmembrane helix</keyword>
<dbReference type="RefSeq" id="WP_126038108.1">
    <property type="nucleotide sequence ID" value="NZ_CP034438.1"/>
</dbReference>
<accession>A0A3Q8WS75</accession>
<name>A0A3Q8WS75_9ACTO</name>
<feature type="transmembrane region" description="Helical" evidence="1">
    <location>
        <begin position="54"/>
        <end position="73"/>
    </location>
</feature>
<dbReference type="EMBL" id="CP034438">
    <property type="protein sequence ID" value="AZN29058.1"/>
    <property type="molecule type" value="Genomic_DNA"/>
</dbReference>
<dbReference type="AlphaFoldDB" id="A0A3Q8WS75"/>